<dbReference type="PIRSF" id="PIRSF007663">
    <property type="entry name" value="UCP007663"/>
    <property type="match status" value="1"/>
</dbReference>
<dbReference type="Gene3D" id="2.60.40.1180">
    <property type="entry name" value="Golgi alpha-mannosidase II"/>
    <property type="match status" value="1"/>
</dbReference>
<feature type="domain" description="Glycosyl hydrolase family 95 N-terminal" evidence="2">
    <location>
        <begin position="79"/>
        <end position="218"/>
    </location>
</feature>
<evidence type="ECO:0000256" key="1">
    <source>
        <dbReference type="SAM" id="SignalP"/>
    </source>
</evidence>
<evidence type="ECO:0000259" key="4">
    <source>
        <dbReference type="Pfam" id="PF22124"/>
    </source>
</evidence>
<dbReference type="Pfam" id="PF21307">
    <property type="entry name" value="Glyco_hydro_95_C"/>
    <property type="match status" value="1"/>
</dbReference>
<dbReference type="EMBL" id="CACRUT010000008">
    <property type="protein sequence ID" value="VYT92504.1"/>
    <property type="molecule type" value="Genomic_DNA"/>
</dbReference>
<keyword evidence="1" id="KW-0732">Signal</keyword>
<name>A0A6N3AJI1_9BACT</name>
<evidence type="ECO:0000259" key="3">
    <source>
        <dbReference type="Pfam" id="PF21307"/>
    </source>
</evidence>
<accession>A0A6N3AJI1</accession>
<dbReference type="InterPro" id="IPR049053">
    <property type="entry name" value="AFCA-like_C"/>
</dbReference>
<dbReference type="Pfam" id="PF22124">
    <property type="entry name" value="Glyco_hydro_95_cat"/>
    <property type="match status" value="1"/>
</dbReference>
<dbReference type="InterPro" id="IPR016518">
    <property type="entry name" value="Alpha-L-fucosidase"/>
</dbReference>
<dbReference type="Gene3D" id="2.70.98.50">
    <property type="entry name" value="putative glycoside hydrolase family protein from bacillus halodurans"/>
    <property type="match status" value="1"/>
</dbReference>
<dbReference type="RefSeq" id="WP_412442225.1">
    <property type="nucleotide sequence ID" value="NZ_CACRUT010000008.1"/>
</dbReference>
<dbReference type="GO" id="GO:0005975">
    <property type="term" value="P:carbohydrate metabolic process"/>
    <property type="evidence" value="ECO:0007669"/>
    <property type="project" value="InterPro"/>
</dbReference>
<feature type="domain" description="Alpha fucosidase A-like C-terminal" evidence="3">
    <location>
        <begin position="650"/>
        <end position="743"/>
    </location>
</feature>
<dbReference type="PANTHER" id="PTHR31084:SF19">
    <property type="entry name" value="GLYCOSYL HYDROLASE FAMILY 95 N-TERMINAL DOMAIN-CONTAINING PROTEIN"/>
    <property type="match status" value="1"/>
</dbReference>
<dbReference type="Pfam" id="PF14498">
    <property type="entry name" value="Glyco_hyd_65N_2"/>
    <property type="match status" value="2"/>
</dbReference>
<feature type="chain" id="PRO_5026929679" description="Glycosyl hydrolase family 95 N-terminal domain-containing protein" evidence="1">
    <location>
        <begin position="19"/>
        <end position="746"/>
    </location>
</feature>
<reference evidence="5" key="1">
    <citation type="submission" date="2019-11" db="EMBL/GenBank/DDBJ databases">
        <authorList>
            <person name="Feng L."/>
        </authorList>
    </citation>
    <scope>NUCLEOTIDE SEQUENCE</scope>
    <source>
        <strain evidence="5">PclaraLFYP37</strain>
    </source>
</reference>
<feature type="signal peptide" evidence="1">
    <location>
        <begin position="1"/>
        <end position="18"/>
    </location>
</feature>
<organism evidence="5">
    <name type="scientific">Paraprevotella clara</name>
    <dbReference type="NCBI Taxonomy" id="454154"/>
    <lineage>
        <taxon>Bacteria</taxon>
        <taxon>Pseudomonadati</taxon>
        <taxon>Bacteroidota</taxon>
        <taxon>Bacteroidia</taxon>
        <taxon>Bacteroidales</taxon>
        <taxon>Prevotellaceae</taxon>
        <taxon>Paraprevotella</taxon>
    </lineage>
</organism>
<dbReference type="Gene3D" id="1.50.10.10">
    <property type="match status" value="1"/>
</dbReference>
<protein>
    <recommendedName>
        <fullName evidence="6">Glycosyl hydrolase family 95 N-terminal domain-containing protein</fullName>
    </recommendedName>
</protein>
<dbReference type="SUPFAM" id="SSF48208">
    <property type="entry name" value="Six-hairpin glycosidases"/>
    <property type="match status" value="1"/>
</dbReference>
<dbReference type="InterPro" id="IPR054363">
    <property type="entry name" value="GH95_cat"/>
</dbReference>
<dbReference type="GO" id="GO:0004560">
    <property type="term" value="F:alpha-L-fucosidase activity"/>
    <property type="evidence" value="ECO:0007669"/>
    <property type="project" value="InterPro"/>
</dbReference>
<dbReference type="InterPro" id="IPR027414">
    <property type="entry name" value="GH95_N_dom"/>
</dbReference>
<evidence type="ECO:0000259" key="2">
    <source>
        <dbReference type="Pfam" id="PF14498"/>
    </source>
</evidence>
<sequence>MRVGKCFLGLAACLYAVAADAERVPMKLWYDEPAKVWMTSALPVGNGGIGAMFFGGVAKEQLQFNDKTLWAGSTTRRGAYQNMGDLFFEFDTPETCTNYRRELSLDDAIGRVSYTIDGVDYLREYFASNPDSVIVVRLTTPGHKGKLNFSLRMQDGRQGMTRVDGHTMTIKGTLDLLSYEAQALLQADGGMVETKSDRLEVKGADAVTVVLTGATNFDLASPTYTRGDADEIHRRVSARMDKAVRKSYKKLKAAHLADYQPLFARVELDLDAEQPDYTTDVLVREHKDNAYLDMLYFQYGRYLMLGSSRGGQLPSNLQGLWNNVNNPAWECDYHSNINVQMNYWPAEVTNLSECYAPFITYVSTEALKDGGAWQQVARKENCRGWAVHTQNNIFGYTDWLINRPANAWYCTHLWQHYAYTLDKEYLRDTAWPVMKVTCQYWFDRLKENAEGRLVAPNEWSPEHGPWEDGVAYAQQLVYALFEETLAAADVLAVDDAFVSELKEKFSRLDNGLHIGSWGQIKEWTIQEDKQGDHQRHLSHLMALYPCDQISYLKDKRYAEAAKVALDSRGDGATGWSRAWKVACWARLWDGERAYRLLKQAQNITDVTVVSMDDNAGGVYENLFCAHPSFQIDGNFGATAGIAEMMLQNTVKGVHLLPALPSAWDDGHFKGLKAKGGFTFDVTWKDGKMVEGRVYSAAGQECRMYLPDAKLVEVKKSKGGKVAFTQEPDGAVVFPTSAGKSYRLRFE</sequence>
<proteinExistence type="predicted"/>
<dbReference type="InterPro" id="IPR013780">
    <property type="entry name" value="Glyco_hydro_b"/>
</dbReference>
<evidence type="ECO:0008006" key="6">
    <source>
        <dbReference type="Google" id="ProtNLM"/>
    </source>
</evidence>
<feature type="domain" description="Glycosyl hydrolase family 95 N-terminal" evidence="2">
    <location>
        <begin position="28"/>
        <end position="75"/>
    </location>
</feature>
<dbReference type="InterPro" id="IPR012341">
    <property type="entry name" value="6hp_glycosidase-like_sf"/>
</dbReference>
<evidence type="ECO:0000313" key="5">
    <source>
        <dbReference type="EMBL" id="VYT92504.1"/>
    </source>
</evidence>
<gene>
    <name evidence="5" type="ORF">PCLFYP37_01490</name>
</gene>
<dbReference type="InterPro" id="IPR008928">
    <property type="entry name" value="6-hairpin_glycosidase_sf"/>
</dbReference>
<dbReference type="AlphaFoldDB" id="A0A6N3AJI1"/>
<feature type="domain" description="Glycosyl hydrolase family 95 catalytic" evidence="4">
    <location>
        <begin position="247"/>
        <end position="645"/>
    </location>
</feature>
<dbReference type="PANTHER" id="PTHR31084">
    <property type="entry name" value="ALPHA-L-FUCOSIDASE 2"/>
    <property type="match status" value="1"/>
</dbReference>